<accession>A0A0D2L995</accession>
<feature type="signal peptide" evidence="3">
    <location>
        <begin position="1"/>
        <end position="31"/>
    </location>
</feature>
<proteinExistence type="predicted"/>
<sequence length="567" mass="59185">MAGRPGAPPLAAALLLLPLLCATSLLPAAGAARHDAAPPRYKILTLIPMGGSSHTFDLVAVAGVLATRHDVTVVTPPSDHGHTAAAIKRLGDAAGAMKLEDVDALLSMASFSKGIGSIGKGGLVSMVRKMSQLPYWMAERCEQMLGNATLMESWRSYDVILTFLFPPPGQDTCTCLLGQALGIPVVHVLDMVLMEAPINVPQFGSGLSRAEVRGTWAGALKNAGFYALQNTLMKALAWAEVGANRKLRARLGLPLGRGGCRPVVGLLSSSWLLEEPQALEPHQIMVGPVSARPSSPVIPDPAIAAFAAEAAAEDGLVLISFGSVSSFFGSLLTKEDYVNLALAFADLAPVRVLWLLNPRGLPEGVTVEGLPLGNNTLMVPWGPINDVLGHPSCRAFVTHGGLKSTLEAMFHGVPIVGVPFMSEQLHNTQRAAARGFGVVSPQAPVVRKDGTHYTREGVASLIRKVLSPSYATAANQIGAAMRLAYSQKRPVDRAAEEVELALLHGGYSVEHSLAQARLREGKARRQGSSGGGGGLEAALGAEVSRGDVAAAVMAPAQSAAADAAQEL</sequence>
<dbReference type="Gene3D" id="3.40.50.2000">
    <property type="entry name" value="Glycogen Phosphorylase B"/>
    <property type="match status" value="1"/>
</dbReference>
<dbReference type="CDD" id="cd03784">
    <property type="entry name" value="GT1_Gtf-like"/>
    <property type="match status" value="1"/>
</dbReference>
<dbReference type="GeneID" id="25737414"/>
<dbReference type="RefSeq" id="XP_013902438.1">
    <property type="nucleotide sequence ID" value="XM_014046984.1"/>
</dbReference>
<dbReference type="InterPro" id="IPR002213">
    <property type="entry name" value="UDP_glucos_trans"/>
</dbReference>
<dbReference type="Proteomes" id="UP000054498">
    <property type="component" value="Unassembled WGS sequence"/>
</dbReference>
<keyword evidence="3" id="KW-0732">Signal</keyword>
<dbReference type="AlphaFoldDB" id="A0A0D2L995"/>
<evidence type="ECO:0000313" key="5">
    <source>
        <dbReference type="Proteomes" id="UP000054498"/>
    </source>
</evidence>
<dbReference type="SUPFAM" id="SSF53756">
    <property type="entry name" value="UDP-Glycosyltransferase/glycogen phosphorylase"/>
    <property type="match status" value="1"/>
</dbReference>
<dbReference type="KEGG" id="mng:MNEG_4537"/>
<dbReference type="OrthoDB" id="547267at2759"/>
<dbReference type="EC" id="2.4.1.45" evidence="4"/>
<name>A0A0D2L995_9CHLO</name>
<keyword evidence="2 4" id="KW-0808">Transferase</keyword>
<dbReference type="PANTHER" id="PTHR48043:SF145">
    <property type="entry name" value="FI06409P-RELATED"/>
    <property type="match status" value="1"/>
</dbReference>
<evidence type="ECO:0000313" key="4">
    <source>
        <dbReference type="EMBL" id="KIZ03419.1"/>
    </source>
</evidence>
<gene>
    <name evidence="4" type="ORF">MNEG_4537</name>
</gene>
<dbReference type="Pfam" id="PF00201">
    <property type="entry name" value="UDPGT"/>
    <property type="match status" value="1"/>
</dbReference>
<dbReference type="EMBL" id="KK100854">
    <property type="protein sequence ID" value="KIZ03419.1"/>
    <property type="molecule type" value="Genomic_DNA"/>
</dbReference>
<evidence type="ECO:0000256" key="1">
    <source>
        <dbReference type="ARBA" id="ARBA00022676"/>
    </source>
</evidence>
<keyword evidence="1 4" id="KW-0328">Glycosyltransferase</keyword>
<dbReference type="PANTHER" id="PTHR48043">
    <property type="entry name" value="EG:EG0003.4 PROTEIN-RELATED"/>
    <property type="match status" value="1"/>
</dbReference>
<protein>
    <submittedName>
        <fullName evidence="4">2-hydroxyacylsphingosine1-beta-galactosyltransferase</fullName>
        <ecNumber evidence="4">2.4.1.45</ecNumber>
    </submittedName>
</protein>
<dbReference type="GO" id="GO:0008194">
    <property type="term" value="F:UDP-glycosyltransferase activity"/>
    <property type="evidence" value="ECO:0007669"/>
    <property type="project" value="InterPro"/>
</dbReference>
<keyword evidence="5" id="KW-1185">Reference proteome</keyword>
<evidence type="ECO:0000256" key="3">
    <source>
        <dbReference type="SAM" id="SignalP"/>
    </source>
</evidence>
<dbReference type="STRING" id="145388.A0A0D2L995"/>
<evidence type="ECO:0000256" key="2">
    <source>
        <dbReference type="ARBA" id="ARBA00022679"/>
    </source>
</evidence>
<feature type="chain" id="PRO_5002263617" evidence="3">
    <location>
        <begin position="32"/>
        <end position="567"/>
    </location>
</feature>
<reference evidence="4 5" key="1">
    <citation type="journal article" date="2013" name="BMC Genomics">
        <title>Reconstruction of the lipid metabolism for the microalga Monoraphidium neglectum from its genome sequence reveals characteristics suitable for biofuel production.</title>
        <authorList>
            <person name="Bogen C."/>
            <person name="Al-Dilaimi A."/>
            <person name="Albersmeier A."/>
            <person name="Wichmann J."/>
            <person name="Grundmann M."/>
            <person name="Rupp O."/>
            <person name="Lauersen K.J."/>
            <person name="Blifernez-Klassen O."/>
            <person name="Kalinowski J."/>
            <person name="Goesmann A."/>
            <person name="Mussgnug J.H."/>
            <person name="Kruse O."/>
        </authorList>
    </citation>
    <scope>NUCLEOTIDE SEQUENCE [LARGE SCALE GENOMIC DNA]</scope>
    <source>
        <strain evidence="4 5">SAG 48.87</strain>
    </source>
</reference>
<organism evidence="4 5">
    <name type="scientific">Monoraphidium neglectum</name>
    <dbReference type="NCBI Taxonomy" id="145388"/>
    <lineage>
        <taxon>Eukaryota</taxon>
        <taxon>Viridiplantae</taxon>
        <taxon>Chlorophyta</taxon>
        <taxon>core chlorophytes</taxon>
        <taxon>Chlorophyceae</taxon>
        <taxon>CS clade</taxon>
        <taxon>Sphaeropleales</taxon>
        <taxon>Selenastraceae</taxon>
        <taxon>Monoraphidium</taxon>
    </lineage>
</organism>
<dbReference type="InterPro" id="IPR050271">
    <property type="entry name" value="UDP-glycosyltransferase"/>
</dbReference>